<dbReference type="PROSITE" id="PS50888">
    <property type="entry name" value="BHLH"/>
    <property type="match status" value="1"/>
</dbReference>
<dbReference type="CDD" id="cd11446">
    <property type="entry name" value="bHLH_AtILR3_like"/>
    <property type="match status" value="1"/>
</dbReference>
<feature type="coiled-coil region" evidence="4">
    <location>
        <begin position="105"/>
        <end position="160"/>
    </location>
</feature>
<gene>
    <name evidence="6" type="primary">bHLH41</name>
</gene>
<comment type="similarity">
    <text evidence="1">Belongs to the bHLH protein family.</text>
</comment>
<evidence type="ECO:0000313" key="6">
    <source>
        <dbReference type="EMBL" id="QOJ43702.1"/>
    </source>
</evidence>
<evidence type="ECO:0000256" key="2">
    <source>
        <dbReference type="ARBA" id="ARBA00023015"/>
    </source>
</evidence>
<dbReference type="Pfam" id="PF00010">
    <property type="entry name" value="HLH"/>
    <property type="match status" value="1"/>
</dbReference>
<dbReference type="GO" id="GO:0006879">
    <property type="term" value="P:intracellular iron ion homeostasis"/>
    <property type="evidence" value="ECO:0007669"/>
    <property type="project" value="InterPro"/>
</dbReference>
<dbReference type="PANTHER" id="PTHR46133">
    <property type="entry name" value="BHLH TRANSCRIPTION FACTOR"/>
    <property type="match status" value="1"/>
</dbReference>
<dbReference type="GO" id="GO:0003700">
    <property type="term" value="F:DNA-binding transcription factor activity"/>
    <property type="evidence" value="ECO:0007669"/>
    <property type="project" value="InterPro"/>
</dbReference>
<dbReference type="SUPFAM" id="SSF47459">
    <property type="entry name" value="HLH, helix-loop-helix DNA-binding domain"/>
    <property type="match status" value="1"/>
</dbReference>
<protein>
    <submittedName>
        <fullName evidence="6">BHLH transcription factor</fullName>
    </submittedName>
</protein>
<evidence type="ECO:0000256" key="1">
    <source>
        <dbReference type="ARBA" id="ARBA00005510"/>
    </source>
</evidence>
<organism evidence="6">
    <name type="scientific">Dracaena cambodiana</name>
    <dbReference type="NCBI Taxonomy" id="580341"/>
    <lineage>
        <taxon>Eukaryota</taxon>
        <taxon>Viridiplantae</taxon>
        <taxon>Streptophyta</taxon>
        <taxon>Embryophyta</taxon>
        <taxon>Tracheophyta</taxon>
        <taxon>Spermatophyta</taxon>
        <taxon>Magnoliopsida</taxon>
        <taxon>Liliopsida</taxon>
        <taxon>Asparagales</taxon>
        <taxon>Asparagaceae</taxon>
        <taxon>Nolinoideae</taxon>
        <taxon>Dracaena</taxon>
    </lineage>
</organism>
<dbReference type="AlphaFoldDB" id="A0A7M3UQJ9"/>
<accession>A0A7M3UQJ9</accession>
<dbReference type="InterPro" id="IPR011598">
    <property type="entry name" value="bHLH_dom"/>
</dbReference>
<evidence type="ECO:0000259" key="5">
    <source>
        <dbReference type="PROSITE" id="PS50888"/>
    </source>
</evidence>
<proteinExistence type="evidence at transcript level"/>
<dbReference type="EMBL" id="MN883649">
    <property type="protein sequence ID" value="QOJ43702.1"/>
    <property type="molecule type" value="mRNA"/>
</dbReference>
<feature type="domain" description="BHLH" evidence="5">
    <location>
        <begin position="64"/>
        <end position="115"/>
    </location>
</feature>
<evidence type="ECO:0000256" key="3">
    <source>
        <dbReference type="ARBA" id="ARBA00023163"/>
    </source>
</evidence>
<dbReference type="PANTHER" id="PTHR46133:SF9">
    <property type="entry name" value="TRANSCRIPTION FACTOR BHLH104"/>
    <property type="match status" value="1"/>
</dbReference>
<dbReference type="InterPro" id="IPR044818">
    <property type="entry name" value="ILR3-like"/>
</dbReference>
<reference evidence="6" key="1">
    <citation type="submission" date="2019-12" db="EMBL/GenBank/DDBJ databases">
        <title>Identification of the bHLH gene family in Dracaena cambodiana reveals candidate genes involved in flavonoid biosynthesis.</title>
        <authorList>
            <person name="Zhu J."/>
            <person name="Peng S."/>
        </authorList>
    </citation>
    <scope>NUCLEOTIDE SEQUENCE</scope>
</reference>
<keyword evidence="4" id="KW-0175">Coiled coil</keyword>
<name>A0A7M3UQJ9_9ASPA</name>
<evidence type="ECO:0000256" key="4">
    <source>
        <dbReference type="SAM" id="Coils"/>
    </source>
</evidence>
<keyword evidence="2" id="KW-0805">Transcription regulation</keyword>
<dbReference type="Gene3D" id="4.10.280.10">
    <property type="entry name" value="Helix-loop-helix DNA-binding domain"/>
    <property type="match status" value="1"/>
</dbReference>
<dbReference type="GO" id="GO:0046983">
    <property type="term" value="F:protein dimerization activity"/>
    <property type="evidence" value="ECO:0007669"/>
    <property type="project" value="InterPro"/>
</dbReference>
<sequence length="219" mass="25482">MMMDSVVYGDLDLAYYSRIMEDAESIDFYLNESPSAGVEFDASFVNTINQGNDTKKRDRDEQFVRQGSKAWREKIRRDKMNERFLELSKLLDPGRPVKPDKYAILDDAIRLLNQLKAEAKEVKEANTKLEEEIKSLKEEKHELREEKSLMKAEKEKIEERVKTMSMVPGVYIPPHPVAYHPDVNKSIAFPSYGTFPMWQWMPPAARDISKDHELRPPMA</sequence>
<dbReference type="SMART" id="SM00353">
    <property type="entry name" value="HLH"/>
    <property type="match status" value="1"/>
</dbReference>
<dbReference type="InterPro" id="IPR036638">
    <property type="entry name" value="HLH_DNA-bd_sf"/>
</dbReference>
<keyword evidence="3" id="KW-0804">Transcription</keyword>